<sequence>MKYYVYILYLNSEPIYVGKGSKDRVFLSQRKHKADKFSIVYKSYNELMCLREETRLIIEIKRIQEGGTLRNIAIWDTSNKLTDAECSLIGKENWKDPVYRAWMTSKRNSPNFIQKSTETITRLNNDPEFKSKRLKSLKSRTKLSKDQIGDIYLKHKSGYLAKQLATEYRVHPDTISNAINNYNILEF</sequence>
<protein>
    <recommendedName>
        <fullName evidence="3">GIY-YIG domain-containing protein</fullName>
    </recommendedName>
</protein>
<accession>A0A8E4XVU4</accession>
<dbReference type="EMBL" id="MT732451">
    <property type="protein sequence ID" value="QQO97534.1"/>
    <property type="molecule type" value="Genomic_DNA"/>
</dbReference>
<gene>
    <name evidence="1" type="ORF">Molly1_50</name>
</gene>
<dbReference type="Proteomes" id="UP000693768">
    <property type="component" value="Segment"/>
</dbReference>
<proteinExistence type="predicted"/>
<organism evidence="1 2">
    <name type="scientific">Maribacter phage Molly_1</name>
    <dbReference type="NCBI Taxonomy" id="2745685"/>
    <lineage>
        <taxon>Viruses</taxon>
        <taxon>Duplodnaviria</taxon>
        <taxon>Heunggongvirae</taxon>
        <taxon>Uroviricota</taxon>
        <taxon>Caudoviricetes</taxon>
        <taxon>Molycolviridae</taxon>
        <taxon>Mollyvirus</taxon>
        <taxon>Mollyvirus molly</taxon>
    </lineage>
</organism>
<name>A0A8E4XVU4_9CAUD</name>
<reference evidence="1" key="1">
    <citation type="submission" date="2020-07" db="EMBL/GenBank/DDBJ databases">
        <title>Highly diverse flavobacterial phages as mortality factor during North Sea spring blooms.</title>
        <authorList>
            <person name="Bartlau N."/>
            <person name="Wichels A."/>
            <person name="Krohne G."/>
            <person name="Adriaenssens E.M."/>
            <person name="Heins A."/>
            <person name="Fuchs B.M."/>
            <person name="Amann R."/>
            <person name="Moraru C."/>
        </authorList>
    </citation>
    <scope>NUCLEOTIDE SEQUENCE</scope>
</reference>
<evidence type="ECO:0000313" key="2">
    <source>
        <dbReference type="Proteomes" id="UP000693768"/>
    </source>
</evidence>
<keyword evidence="2" id="KW-1185">Reference proteome</keyword>
<evidence type="ECO:0008006" key="3">
    <source>
        <dbReference type="Google" id="ProtNLM"/>
    </source>
</evidence>
<evidence type="ECO:0000313" key="1">
    <source>
        <dbReference type="EMBL" id="QQO97534.1"/>
    </source>
</evidence>